<evidence type="ECO:0000256" key="1">
    <source>
        <dbReference type="SAM" id="Phobius"/>
    </source>
</evidence>
<dbReference type="AlphaFoldDB" id="A0A0U1RGW7"/>
<proteinExistence type="predicted"/>
<keyword evidence="1" id="KW-0812">Transmembrane</keyword>
<name>A0A0U1RGW7_NEIMA</name>
<keyword evidence="1" id="KW-1133">Transmembrane helix</keyword>
<sequence length="78" mass="9223">MMMGVLIFFLIVPILGFICATINYFIINKFKLPKYMAYLLPSLSILFIFIHAIKLHMILFFYVSCVYSAYTYYDKKSL</sequence>
<dbReference type="EnsemblBacteria" id="CAM07489">
    <property type="protein sequence ID" value="CAM07489"/>
    <property type="gene ID" value="NMA0171A"/>
</dbReference>
<feature type="transmembrane region" description="Helical" evidence="1">
    <location>
        <begin position="38"/>
        <end position="70"/>
    </location>
</feature>
<dbReference type="KEGG" id="nma:NMA0171A"/>
<dbReference type="Proteomes" id="UP000000626">
    <property type="component" value="Chromosome"/>
</dbReference>
<organism evidence="2 3">
    <name type="scientific">Neisseria meningitidis serogroup A / serotype 4A (strain DSM 15465 / Z2491)</name>
    <dbReference type="NCBI Taxonomy" id="122587"/>
    <lineage>
        <taxon>Bacteria</taxon>
        <taxon>Pseudomonadati</taxon>
        <taxon>Pseudomonadota</taxon>
        <taxon>Betaproteobacteria</taxon>
        <taxon>Neisseriales</taxon>
        <taxon>Neisseriaceae</taxon>
        <taxon>Neisseria</taxon>
    </lineage>
</organism>
<evidence type="ECO:0000313" key="3">
    <source>
        <dbReference type="Proteomes" id="UP000000626"/>
    </source>
</evidence>
<evidence type="ECO:0000313" key="2">
    <source>
        <dbReference type="EMBL" id="CAM07489.1"/>
    </source>
</evidence>
<dbReference type="EMBL" id="AL157959">
    <property type="protein sequence ID" value="CAM07489.1"/>
    <property type="molecule type" value="Genomic_DNA"/>
</dbReference>
<protein>
    <submittedName>
        <fullName evidence="2">Integral membrane protein</fullName>
    </submittedName>
</protein>
<dbReference type="HOGENOM" id="CLU_2618370_0_0_4"/>
<feature type="transmembrane region" description="Helical" evidence="1">
    <location>
        <begin position="6"/>
        <end position="26"/>
    </location>
</feature>
<accession>A0A0U1RGW7</accession>
<keyword evidence="1" id="KW-0472">Membrane</keyword>
<reference evidence="2 3" key="1">
    <citation type="journal article" date="2000" name="Nature">
        <title>Complete DNA sequence of a serogroup A strain of Neisseria meningitidis Z2491.</title>
        <authorList>
            <person name="Parkhill J."/>
            <person name="Achtman M."/>
            <person name="James K.D."/>
            <person name="Bentley S.D."/>
            <person name="Churcher C."/>
            <person name="Klee S.R."/>
            <person name="Morelli G."/>
            <person name="Basham D."/>
            <person name="Brown D."/>
            <person name="Chillingworth T."/>
            <person name="Davies R.M."/>
            <person name="Davis P."/>
            <person name="Devlin K."/>
            <person name="Feltwell T."/>
            <person name="Hamlin N."/>
            <person name="Holroyd S."/>
            <person name="Jagels K."/>
            <person name="Leather S."/>
            <person name="Moule S."/>
            <person name="Mungall K."/>
            <person name="Quail M.A."/>
            <person name="Rajandream M.A."/>
            <person name="Rutherford K.M."/>
            <person name="Simmonds M."/>
            <person name="Skelton J."/>
            <person name="Whitehead S."/>
            <person name="Spratt B.G."/>
            <person name="Barrell B.G."/>
        </authorList>
    </citation>
    <scope>NUCLEOTIDE SEQUENCE [LARGE SCALE GENOMIC DNA]</scope>
    <source>
        <strain evidence="3">DSM 15465 / Z2491</strain>
    </source>
</reference>
<gene>
    <name evidence="2" type="ORF">NMA0171A</name>
</gene>